<reference evidence="2 3" key="1">
    <citation type="journal article" date="2015" name="Nature">
        <title>rRNA introns, odd ribosomes, and small enigmatic genomes across a large radiation of phyla.</title>
        <authorList>
            <person name="Brown C.T."/>
            <person name="Hug L.A."/>
            <person name="Thomas B.C."/>
            <person name="Sharon I."/>
            <person name="Castelle C.J."/>
            <person name="Singh A."/>
            <person name="Wilkins M.J."/>
            <person name="Williams K.H."/>
            <person name="Banfield J.F."/>
        </authorList>
    </citation>
    <scope>NUCLEOTIDE SEQUENCE [LARGE SCALE GENOMIC DNA]</scope>
</reference>
<dbReference type="AlphaFoldDB" id="A0A0G0DUM6"/>
<feature type="transmembrane region" description="Helical" evidence="1">
    <location>
        <begin position="54"/>
        <end position="78"/>
    </location>
</feature>
<sequence length="224" mass="25819">FIVSIFLGLIAGRTIYILSNLQGFSQLIWYWLPYERYANEVYWFRLLPWKLFDIFDGGLNILIMFVGYLFTASFWSTFVKKWRWSDMFPTIYFSGEVMLSMSFILIGLSSGNSRWIYEGLVLLVFPVISVALIGYVNKIQKPQQEKRIYVAANILLVVLSCAAIGYIYFTGEIQFERIATIALSVWTLGGLIFFIKDAKRANVVIEKVSSVRGVDINQPIKLPR</sequence>
<accession>A0A0G0DUM6</accession>
<keyword evidence="1" id="KW-1133">Transmembrane helix</keyword>
<feature type="transmembrane region" description="Helical" evidence="1">
    <location>
        <begin position="115"/>
        <end position="136"/>
    </location>
</feature>
<evidence type="ECO:0000313" key="2">
    <source>
        <dbReference type="EMBL" id="KKP92696.1"/>
    </source>
</evidence>
<keyword evidence="1" id="KW-0812">Transmembrane</keyword>
<feature type="transmembrane region" description="Helical" evidence="1">
    <location>
        <begin position="175"/>
        <end position="195"/>
    </location>
</feature>
<dbReference type="EMBL" id="LBRE01000007">
    <property type="protein sequence ID" value="KKP92696.1"/>
    <property type="molecule type" value="Genomic_DNA"/>
</dbReference>
<organism evidence="2 3">
    <name type="scientific">candidate division WS6 bacterium GW2011_GWC1_36_11</name>
    <dbReference type="NCBI Taxonomy" id="1619090"/>
    <lineage>
        <taxon>Bacteria</taxon>
        <taxon>Candidatus Dojkabacteria</taxon>
    </lineage>
</organism>
<evidence type="ECO:0000313" key="3">
    <source>
        <dbReference type="Proteomes" id="UP000034140"/>
    </source>
</evidence>
<feature type="transmembrane region" description="Helical" evidence="1">
    <location>
        <begin position="148"/>
        <end position="169"/>
    </location>
</feature>
<keyword evidence="1" id="KW-0472">Membrane</keyword>
<proteinExistence type="predicted"/>
<name>A0A0G0DUM6_9BACT</name>
<protein>
    <submittedName>
        <fullName evidence="2">Uncharacterized protein</fullName>
    </submittedName>
</protein>
<evidence type="ECO:0000256" key="1">
    <source>
        <dbReference type="SAM" id="Phobius"/>
    </source>
</evidence>
<feature type="non-terminal residue" evidence="2">
    <location>
        <position position="1"/>
    </location>
</feature>
<dbReference type="Proteomes" id="UP000034140">
    <property type="component" value="Unassembled WGS sequence"/>
</dbReference>
<feature type="transmembrane region" description="Helical" evidence="1">
    <location>
        <begin position="90"/>
        <end position="109"/>
    </location>
</feature>
<comment type="caution">
    <text evidence="2">The sequence shown here is derived from an EMBL/GenBank/DDBJ whole genome shotgun (WGS) entry which is preliminary data.</text>
</comment>
<gene>
    <name evidence="2" type="ORF">UR96_C0007G0020</name>
</gene>